<feature type="chain" id="PRO_5046869774" evidence="1">
    <location>
        <begin position="25"/>
        <end position="247"/>
    </location>
</feature>
<accession>A0ABV5TBI6</accession>
<comment type="caution">
    <text evidence="3">The sequence shown here is derived from an EMBL/GenBank/DDBJ whole genome shotgun (WGS) entry which is preliminary data.</text>
</comment>
<sequence>MFRRTLVAAAVAATLAYVTVPPPAGDRVVRVYGDLGTAEHVAVVVPGADTTAATFDGGRAKPYSTPGGGARALLAEARALDPGARLAVVAWLGYDSPATLSLGVMTGEAAERGAVELRRYVTGTLRGKRVSLLCHSYGSVVCAGAVPRSGVTDTAVFGSPGLGVSSAAELDGTRLWAGSGARDWMREVPKFRIGPLGFGPDPADPAFGARLFGTGSAGHSEYLAPGGESLRNLTLIALGRGGEVSRG</sequence>
<evidence type="ECO:0000313" key="4">
    <source>
        <dbReference type="Proteomes" id="UP001589610"/>
    </source>
</evidence>
<keyword evidence="3" id="KW-0378">Hydrolase</keyword>
<evidence type="ECO:0000256" key="1">
    <source>
        <dbReference type="SAM" id="SignalP"/>
    </source>
</evidence>
<feature type="domain" description="DUF1023" evidence="2">
    <location>
        <begin position="27"/>
        <end position="191"/>
    </location>
</feature>
<gene>
    <name evidence="3" type="ORF">ACFFRH_12910</name>
</gene>
<evidence type="ECO:0000259" key="2">
    <source>
        <dbReference type="Pfam" id="PF06259"/>
    </source>
</evidence>
<keyword evidence="4" id="KW-1185">Reference proteome</keyword>
<reference evidence="3 4" key="1">
    <citation type="submission" date="2024-09" db="EMBL/GenBank/DDBJ databases">
        <authorList>
            <person name="Sun Q."/>
            <person name="Mori K."/>
        </authorList>
    </citation>
    <scope>NUCLEOTIDE SEQUENCE [LARGE SCALE GENOMIC DNA]</scope>
    <source>
        <strain evidence="3 4">JCM 3028</strain>
    </source>
</reference>
<dbReference type="Pfam" id="PF06259">
    <property type="entry name" value="Abhydrolase_8"/>
    <property type="match status" value="1"/>
</dbReference>
<dbReference type="InterPro" id="IPR010427">
    <property type="entry name" value="DUF1023"/>
</dbReference>
<dbReference type="Proteomes" id="UP001589610">
    <property type="component" value="Unassembled WGS sequence"/>
</dbReference>
<evidence type="ECO:0000313" key="3">
    <source>
        <dbReference type="EMBL" id="MFB9676389.1"/>
    </source>
</evidence>
<protein>
    <submittedName>
        <fullName evidence="3">Alpha/beta hydrolase</fullName>
    </submittedName>
</protein>
<proteinExistence type="predicted"/>
<feature type="signal peptide" evidence="1">
    <location>
        <begin position="1"/>
        <end position="24"/>
    </location>
</feature>
<name>A0ABV5TBI6_9ACTN</name>
<organism evidence="3 4">
    <name type="scientific">Streptosporangium vulgare</name>
    <dbReference type="NCBI Taxonomy" id="46190"/>
    <lineage>
        <taxon>Bacteria</taxon>
        <taxon>Bacillati</taxon>
        <taxon>Actinomycetota</taxon>
        <taxon>Actinomycetes</taxon>
        <taxon>Streptosporangiales</taxon>
        <taxon>Streptosporangiaceae</taxon>
        <taxon>Streptosporangium</taxon>
    </lineage>
</organism>
<dbReference type="GO" id="GO:0016787">
    <property type="term" value="F:hydrolase activity"/>
    <property type="evidence" value="ECO:0007669"/>
    <property type="project" value="UniProtKB-KW"/>
</dbReference>
<dbReference type="EMBL" id="JBHMBS010000005">
    <property type="protein sequence ID" value="MFB9676389.1"/>
    <property type="molecule type" value="Genomic_DNA"/>
</dbReference>
<keyword evidence="1" id="KW-0732">Signal</keyword>
<dbReference type="RefSeq" id="WP_386156412.1">
    <property type="nucleotide sequence ID" value="NZ_JBHMBS010000005.1"/>
</dbReference>